<comment type="caution">
    <text evidence="2">The sequence shown here is derived from an EMBL/GenBank/DDBJ whole genome shotgun (WGS) entry which is preliminary data.</text>
</comment>
<accession>A0ABQ8GFL9</accession>
<name>A0ABQ8GFL9_9PEZI</name>
<feature type="compositionally biased region" description="Low complexity" evidence="1">
    <location>
        <begin position="11"/>
        <end position="25"/>
    </location>
</feature>
<feature type="region of interest" description="Disordered" evidence="1">
    <location>
        <begin position="1"/>
        <end position="49"/>
    </location>
</feature>
<dbReference type="EMBL" id="JAGTJR010000011">
    <property type="protein sequence ID" value="KAH7052207.1"/>
    <property type="molecule type" value="Genomic_DNA"/>
</dbReference>
<organism evidence="2 3">
    <name type="scientific">Macrophomina phaseolina</name>
    <dbReference type="NCBI Taxonomy" id="35725"/>
    <lineage>
        <taxon>Eukaryota</taxon>
        <taxon>Fungi</taxon>
        <taxon>Dikarya</taxon>
        <taxon>Ascomycota</taxon>
        <taxon>Pezizomycotina</taxon>
        <taxon>Dothideomycetes</taxon>
        <taxon>Dothideomycetes incertae sedis</taxon>
        <taxon>Botryosphaeriales</taxon>
        <taxon>Botryosphaeriaceae</taxon>
        <taxon>Macrophomina</taxon>
    </lineage>
</organism>
<reference evidence="2 3" key="1">
    <citation type="journal article" date="2021" name="Nat. Commun.">
        <title>Genetic determinants of endophytism in the Arabidopsis root mycobiome.</title>
        <authorList>
            <person name="Mesny F."/>
            <person name="Miyauchi S."/>
            <person name="Thiergart T."/>
            <person name="Pickel B."/>
            <person name="Atanasova L."/>
            <person name="Karlsson M."/>
            <person name="Huettel B."/>
            <person name="Barry K.W."/>
            <person name="Haridas S."/>
            <person name="Chen C."/>
            <person name="Bauer D."/>
            <person name="Andreopoulos W."/>
            <person name="Pangilinan J."/>
            <person name="LaButti K."/>
            <person name="Riley R."/>
            <person name="Lipzen A."/>
            <person name="Clum A."/>
            <person name="Drula E."/>
            <person name="Henrissat B."/>
            <person name="Kohler A."/>
            <person name="Grigoriev I.V."/>
            <person name="Martin F.M."/>
            <person name="Hacquard S."/>
        </authorList>
    </citation>
    <scope>NUCLEOTIDE SEQUENCE [LARGE SCALE GENOMIC DNA]</scope>
    <source>
        <strain evidence="2 3">MPI-SDFR-AT-0080</strain>
    </source>
</reference>
<evidence type="ECO:0000256" key="1">
    <source>
        <dbReference type="SAM" id="MobiDB-lite"/>
    </source>
</evidence>
<keyword evidence="3" id="KW-1185">Reference proteome</keyword>
<protein>
    <submittedName>
        <fullName evidence="2">Uncharacterized protein</fullName>
    </submittedName>
</protein>
<evidence type="ECO:0000313" key="2">
    <source>
        <dbReference type="EMBL" id="KAH7052207.1"/>
    </source>
</evidence>
<dbReference type="Proteomes" id="UP000774617">
    <property type="component" value="Unassembled WGS sequence"/>
</dbReference>
<gene>
    <name evidence="2" type="ORF">B0J12DRAFT_67026</name>
</gene>
<sequence length="219" mass="23583">MLATTSDRLPSHPLNHSSPAAAHSSPRPDRASSHSRQIQRSRPALRYTMPSARAFQYPSTLLRPGPALSSPSRYLDACLSPSQSSRGSGEPLPAAEPPLLVQATPFHPLTLDLSQSGIGLRPVPHLLPILIDGSTSHIQSYENMRDHLCPSKRAQGKLVPSQYCSERPDLADFPSSRGLVHLELRSCTAAYPSSSAPRSRRPCSAIIFHCGTSSCPAGH</sequence>
<proteinExistence type="predicted"/>
<evidence type="ECO:0000313" key="3">
    <source>
        <dbReference type="Proteomes" id="UP000774617"/>
    </source>
</evidence>